<name>A0A183D183_9BILA</name>
<dbReference type="Gene3D" id="1.10.4080.10">
    <property type="entry name" value="ADP-ribosylation/Crystallin J1"/>
    <property type="match status" value="1"/>
</dbReference>
<reference evidence="4" key="1">
    <citation type="submission" date="2016-06" db="UniProtKB">
        <authorList>
            <consortium name="WormBaseParasite"/>
        </authorList>
    </citation>
    <scope>IDENTIFICATION</scope>
</reference>
<evidence type="ECO:0000313" key="4">
    <source>
        <dbReference type="WBParaSite" id="GPUH_0000247901-mRNA-1"/>
    </source>
</evidence>
<dbReference type="SUPFAM" id="SSF101478">
    <property type="entry name" value="ADP-ribosylglycohydrolase"/>
    <property type="match status" value="1"/>
</dbReference>
<evidence type="ECO:0000256" key="1">
    <source>
        <dbReference type="PIRSR" id="PIRSR605502-1"/>
    </source>
</evidence>
<dbReference type="Proteomes" id="UP000271098">
    <property type="component" value="Unassembled WGS sequence"/>
</dbReference>
<dbReference type="GO" id="GO:0046872">
    <property type="term" value="F:metal ion binding"/>
    <property type="evidence" value="ECO:0007669"/>
    <property type="project" value="UniProtKB-KW"/>
</dbReference>
<evidence type="ECO:0000313" key="2">
    <source>
        <dbReference type="EMBL" id="VDK34458.1"/>
    </source>
</evidence>
<reference evidence="2 3" key="2">
    <citation type="submission" date="2018-11" db="EMBL/GenBank/DDBJ databases">
        <authorList>
            <consortium name="Pathogen Informatics"/>
        </authorList>
    </citation>
    <scope>NUCLEOTIDE SEQUENCE [LARGE SCALE GENOMIC DNA]</scope>
</reference>
<organism evidence="4">
    <name type="scientific">Gongylonema pulchrum</name>
    <dbReference type="NCBI Taxonomy" id="637853"/>
    <lineage>
        <taxon>Eukaryota</taxon>
        <taxon>Metazoa</taxon>
        <taxon>Ecdysozoa</taxon>
        <taxon>Nematoda</taxon>
        <taxon>Chromadorea</taxon>
        <taxon>Rhabditida</taxon>
        <taxon>Spirurina</taxon>
        <taxon>Spiruromorpha</taxon>
        <taxon>Spiruroidea</taxon>
        <taxon>Gongylonematidae</taxon>
        <taxon>Gongylonema</taxon>
    </lineage>
</organism>
<dbReference type="InterPro" id="IPR005502">
    <property type="entry name" value="Ribosyl_crysJ1"/>
</dbReference>
<dbReference type="AlphaFoldDB" id="A0A183D183"/>
<gene>
    <name evidence="2" type="ORF">GPUH_LOCUS2474</name>
</gene>
<keyword evidence="1" id="KW-0479">Metal-binding</keyword>
<protein>
    <submittedName>
        <fullName evidence="4">Hydrolase</fullName>
    </submittedName>
</protein>
<dbReference type="WBParaSite" id="GPUH_0000247901-mRNA-1">
    <property type="protein sequence ID" value="GPUH_0000247901-mRNA-1"/>
    <property type="gene ID" value="GPUH_0000247901"/>
</dbReference>
<feature type="binding site" evidence="1">
    <location>
        <position position="34"/>
    </location>
    <ligand>
        <name>Mg(2+)</name>
        <dbReference type="ChEBI" id="CHEBI:18420"/>
        <label>1</label>
    </ligand>
</feature>
<dbReference type="Pfam" id="PF03747">
    <property type="entry name" value="ADP_ribosyl_GH"/>
    <property type="match status" value="1"/>
</dbReference>
<keyword evidence="3" id="KW-1185">Reference proteome</keyword>
<sequence>MDMFHIQSAFYELLHGTSFEDSLIAAISRGGDTDTNGSRYGVDEIPEKWISTVTNSRPRSELNVIDHNVERIVKKLLILNR</sequence>
<dbReference type="EMBL" id="UYRT01003747">
    <property type="protein sequence ID" value="VDK34458.1"/>
    <property type="molecule type" value="Genomic_DNA"/>
</dbReference>
<feature type="binding site" evidence="1">
    <location>
        <position position="35"/>
    </location>
    <ligand>
        <name>Mg(2+)</name>
        <dbReference type="ChEBI" id="CHEBI:18420"/>
        <label>1</label>
    </ligand>
</feature>
<evidence type="ECO:0000313" key="3">
    <source>
        <dbReference type="Proteomes" id="UP000271098"/>
    </source>
</evidence>
<accession>A0A183D183</accession>
<dbReference type="InterPro" id="IPR036705">
    <property type="entry name" value="Ribosyl_crysJ1_sf"/>
</dbReference>
<feature type="binding site" evidence="1">
    <location>
        <position position="32"/>
    </location>
    <ligand>
        <name>Mg(2+)</name>
        <dbReference type="ChEBI" id="CHEBI:18420"/>
        <label>1</label>
    </ligand>
</feature>
<proteinExistence type="predicted"/>
<keyword evidence="1" id="KW-0460">Magnesium</keyword>
<comment type="cofactor">
    <cofactor evidence="1">
        <name>Mg(2+)</name>
        <dbReference type="ChEBI" id="CHEBI:18420"/>
    </cofactor>
    <text evidence="1">Binds 2 magnesium ions per subunit.</text>
</comment>